<dbReference type="EMBL" id="FOGJ01000011">
    <property type="protein sequence ID" value="SER79107.1"/>
    <property type="molecule type" value="Genomic_DNA"/>
</dbReference>
<dbReference type="OrthoDB" id="185320at2"/>
<dbReference type="Pfam" id="PF12833">
    <property type="entry name" value="HTH_18"/>
    <property type="match status" value="1"/>
</dbReference>
<dbReference type="InterPro" id="IPR009057">
    <property type="entry name" value="Homeodomain-like_sf"/>
</dbReference>
<dbReference type="Gene3D" id="2.60.120.280">
    <property type="entry name" value="Regulatory protein AraC"/>
    <property type="match status" value="1"/>
</dbReference>
<dbReference type="SMART" id="SM00342">
    <property type="entry name" value="HTH_ARAC"/>
    <property type="match status" value="1"/>
</dbReference>
<dbReference type="Proteomes" id="UP000182584">
    <property type="component" value="Unassembled WGS sequence"/>
</dbReference>
<reference evidence="5 6" key="1">
    <citation type="submission" date="2016-10" db="EMBL/GenBank/DDBJ databases">
        <authorList>
            <person name="de Groot N.N."/>
        </authorList>
    </citation>
    <scope>NUCLEOTIDE SEQUENCE [LARGE SCALE GENOMIC DNA]</scope>
    <source>
        <strain evidence="5 6">AR40</strain>
    </source>
</reference>
<evidence type="ECO:0000256" key="2">
    <source>
        <dbReference type="ARBA" id="ARBA00023125"/>
    </source>
</evidence>
<evidence type="ECO:0000256" key="3">
    <source>
        <dbReference type="ARBA" id="ARBA00023163"/>
    </source>
</evidence>
<dbReference type="PANTHER" id="PTHR43280">
    <property type="entry name" value="ARAC-FAMILY TRANSCRIPTIONAL REGULATOR"/>
    <property type="match status" value="1"/>
</dbReference>
<evidence type="ECO:0000313" key="6">
    <source>
        <dbReference type="Proteomes" id="UP000182584"/>
    </source>
</evidence>
<dbReference type="InterPro" id="IPR018060">
    <property type="entry name" value="HTH_AraC"/>
</dbReference>
<organism evidence="5 6">
    <name type="scientific">Butyrivibrio fibrisolvens</name>
    <dbReference type="NCBI Taxonomy" id="831"/>
    <lineage>
        <taxon>Bacteria</taxon>
        <taxon>Bacillati</taxon>
        <taxon>Bacillota</taxon>
        <taxon>Clostridia</taxon>
        <taxon>Lachnospirales</taxon>
        <taxon>Lachnospiraceae</taxon>
        <taxon>Butyrivibrio</taxon>
    </lineage>
</organism>
<dbReference type="GO" id="GO:0043565">
    <property type="term" value="F:sequence-specific DNA binding"/>
    <property type="evidence" value="ECO:0007669"/>
    <property type="project" value="InterPro"/>
</dbReference>
<name>A0A1H9S279_BUTFI</name>
<dbReference type="PANTHER" id="PTHR43280:SF28">
    <property type="entry name" value="HTH-TYPE TRANSCRIPTIONAL ACTIVATOR RHAS"/>
    <property type="match status" value="1"/>
</dbReference>
<dbReference type="InterPro" id="IPR018062">
    <property type="entry name" value="HTH_AraC-typ_CS"/>
</dbReference>
<dbReference type="InterPro" id="IPR037923">
    <property type="entry name" value="HTH-like"/>
</dbReference>
<dbReference type="InterPro" id="IPR003313">
    <property type="entry name" value="AraC-bd"/>
</dbReference>
<keyword evidence="3" id="KW-0804">Transcription</keyword>
<sequence>MIYFDYPIIGFEKELPLYLLNMGLHECQGYVEREEGFSSPQILFCTKGSGTLIVDGRRYRILAHMAIFLPENVPHKYYPNEDVWDIHWVVPGGSALPALLQHFQMTEPAVYKLAKTTRLETIFRSMHEALHSGDIMGNYRCAGYLYEFLLEFYRLITLKESGNYYSPALHKALDYINQHYLENVTMEDLCGVSNVSKQHLCHLFRKSLHMRPMEYITRKRLQTAKEMLSTTDYSIEKIAEDTGFCTASYFCKNFKRLEGITAGEFRKNNT</sequence>
<evidence type="ECO:0000259" key="4">
    <source>
        <dbReference type="PROSITE" id="PS01124"/>
    </source>
</evidence>
<keyword evidence="1" id="KW-0805">Transcription regulation</keyword>
<accession>A0A1H9S279</accession>
<evidence type="ECO:0000313" key="5">
    <source>
        <dbReference type="EMBL" id="SER79107.1"/>
    </source>
</evidence>
<dbReference type="Gene3D" id="1.10.10.60">
    <property type="entry name" value="Homeodomain-like"/>
    <property type="match status" value="2"/>
</dbReference>
<dbReference type="SUPFAM" id="SSF51215">
    <property type="entry name" value="Regulatory protein AraC"/>
    <property type="match status" value="1"/>
</dbReference>
<dbReference type="AlphaFoldDB" id="A0A1H9S279"/>
<dbReference type="PROSITE" id="PS00041">
    <property type="entry name" value="HTH_ARAC_FAMILY_1"/>
    <property type="match status" value="1"/>
</dbReference>
<dbReference type="PROSITE" id="PS01124">
    <property type="entry name" value="HTH_ARAC_FAMILY_2"/>
    <property type="match status" value="1"/>
</dbReference>
<dbReference type="SUPFAM" id="SSF46689">
    <property type="entry name" value="Homeodomain-like"/>
    <property type="match status" value="2"/>
</dbReference>
<keyword evidence="2 5" id="KW-0238">DNA-binding</keyword>
<evidence type="ECO:0000256" key="1">
    <source>
        <dbReference type="ARBA" id="ARBA00023015"/>
    </source>
</evidence>
<protein>
    <submittedName>
        <fullName evidence="5">AraC-type DNA-binding protein</fullName>
    </submittedName>
</protein>
<proteinExistence type="predicted"/>
<dbReference type="Pfam" id="PF02311">
    <property type="entry name" value="AraC_binding"/>
    <property type="match status" value="1"/>
</dbReference>
<gene>
    <name evidence="5" type="ORF">SAMN04487884_11148</name>
</gene>
<dbReference type="GO" id="GO:0003700">
    <property type="term" value="F:DNA-binding transcription factor activity"/>
    <property type="evidence" value="ECO:0007669"/>
    <property type="project" value="InterPro"/>
</dbReference>
<feature type="domain" description="HTH araC/xylS-type" evidence="4">
    <location>
        <begin position="170"/>
        <end position="268"/>
    </location>
</feature>